<reference evidence="3 4" key="1">
    <citation type="submission" date="2015-09" db="EMBL/GenBank/DDBJ databases">
        <title>Genome announcement of multiple Pseudomonas syringae strains.</title>
        <authorList>
            <person name="Thakur S."/>
            <person name="Wang P.W."/>
            <person name="Gong Y."/>
            <person name="Weir B.S."/>
            <person name="Guttman D.S."/>
        </authorList>
    </citation>
    <scope>NUCLEOTIDE SEQUENCE [LARGE SCALE GENOMIC DNA]</scope>
    <source>
        <strain evidence="3 4">ICMP2802</strain>
    </source>
</reference>
<evidence type="ECO:0000259" key="1">
    <source>
        <dbReference type="Pfam" id="PF00534"/>
    </source>
</evidence>
<dbReference type="Pfam" id="PF13439">
    <property type="entry name" value="Glyco_transf_4"/>
    <property type="match status" value="1"/>
</dbReference>
<dbReference type="PANTHER" id="PTHR45947">
    <property type="entry name" value="SULFOQUINOVOSYL TRANSFERASE SQD2"/>
    <property type="match status" value="1"/>
</dbReference>
<feature type="domain" description="Glycosyltransferase subfamily 4-like N-terminal" evidence="2">
    <location>
        <begin position="15"/>
        <end position="190"/>
    </location>
</feature>
<comment type="caution">
    <text evidence="3">The sequence shown here is derived from an EMBL/GenBank/DDBJ whole genome shotgun (WGS) entry which is preliminary data.</text>
</comment>
<evidence type="ECO:0000313" key="3">
    <source>
        <dbReference type="EMBL" id="KPW05830.1"/>
    </source>
</evidence>
<organism evidence="3 4">
    <name type="scientific">Pseudomonas syringae pv. aceris</name>
    <dbReference type="NCBI Taxonomy" id="199198"/>
    <lineage>
        <taxon>Bacteria</taxon>
        <taxon>Pseudomonadati</taxon>
        <taxon>Pseudomonadota</taxon>
        <taxon>Gammaproteobacteria</taxon>
        <taxon>Pseudomonadales</taxon>
        <taxon>Pseudomonadaceae</taxon>
        <taxon>Pseudomonas</taxon>
        <taxon>Pseudomonas syringae</taxon>
    </lineage>
</organism>
<dbReference type="Proteomes" id="UP000050297">
    <property type="component" value="Unassembled WGS sequence"/>
</dbReference>
<dbReference type="AlphaFoldDB" id="A0A0L8IXP8"/>
<keyword evidence="3" id="KW-0808">Transferase</keyword>
<dbReference type="GO" id="GO:0016757">
    <property type="term" value="F:glycosyltransferase activity"/>
    <property type="evidence" value="ECO:0007669"/>
    <property type="project" value="InterPro"/>
</dbReference>
<sequence>MRIAIVHDWLVSYAGAERVLASLINVWPAADLFAVIDFLSDQDRAHLHGKVARTTFIQKLPGARKHYSRYLPLMPLAIEQLDLSGYDLIISSSHAVAKGVLCGPDQLHISYVHSPIRYAWDLQHQYLQESGLNKGAKGGLARLILHYMRLWDQRTSTGVDAFIANSGFIGARITKAYRRDSTVIYPPVDTLCFTAQGARGDFYLCASRMVPYKRMPMIVEAFAAMPDKRLIMIGDGPDLAKAQAIASQVSNVTLLGFQPGSVLLEHMRSARAFVFAAEEDFGISPVEAQACGTPVIAFAKGGVMETVRGLDHPQPTGVFYRQQTVASLIAAIGEFEAAQSRISPEACRANAERFSVARFEQEIKAFVEDRLALSSRAHLARLPQSQWVAQAAPGLGSELPNRVVPLKIV</sequence>
<name>A0A0L8IXP8_PSESX</name>
<dbReference type="Gene3D" id="3.40.50.2000">
    <property type="entry name" value="Glycogen Phosphorylase B"/>
    <property type="match status" value="2"/>
</dbReference>
<dbReference type="InterPro" id="IPR001296">
    <property type="entry name" value="Glyco_trans_1"/>
</dbReference>
<dbReference type="InterPro" id="IPR050194">
    <property type="entry name" value="Glycosyltransferase_grp1"/>
</dbReference>
<evidence type="ECO:0000313" key="4">
    <source>
        <dbReference type="Proteomes" id="UP000050297"/>
    </source>
</evidence>
<protein>
    <submittedName>
        <fullName evidence="3">Glycosyl transferase, group 1</fullName>
    </submittedName>
</protein>
<dbReference type="PATRIC" id="fig|199198.4.peg.3937"/>
<evidence type="ECO:0000259" key="2">
    <source>
        <dbReference type="Pfam" id="PF13439"/>
    </source>
</evidence>
<dbReference type="CDD" id="cd03804">
    <property type="entry name" value="GT4_WbaZ-like"/>
    <property type="match status" value="1"/>
</dbReference>
<feature type="domain" description="Glycosyl transferase family 1" evidence="1">
    <location>
        <begin position="202"/>
        <end position="352"/>
    </location>
</feature>
<gene>
    <name evidence="3" type="ORF">ALO91_00376</name>
</gene>
<dbReference type="EMBL" id="LJPM01000682">
    <property type="protein sequence ID" value="KPW05830.1"/>
    <property type="molecule type" value="Genomic_DNA"/>
</dbReference>
<dbReference type="InterPro" id="IPR028098">
    <property type="entry name" value="Glyco_trans_4-like_N"/>
</dbReference>
<proteinExistence type="predicted"/>
<dbReference type="PANTHER" id="PTHR45947:SF3">
    <property type="entry name" value="SULFOQUINOVOSYL TRANSFERASE SQD2"/>
    <property type="match status" value="1"/>
</dbReference>
<accession>A0A0L8IXP8</accession>
<dbReference type="Pfam" id="PF00534">
    <property type="entry name" value="Glycos_transf_1"/>
    <property type="match status" value="1"/>
</dbReference>
<dbReference type="SUPFAM" id="SSF53756">
    <property type="entry name" value="UDP-Glycosyltransferase/glycogen phosphorylase"/>
    <property type="match status" value="1"/>
</dbReference>
<dbReference type="RefSeq" id="WP_003407615.1">
    <property type="nucleotide sequence ID" value="NZ_LGAR01000020.1"/>
</dbReference>